<dbReference type="EMBL" id="LT991977">
    <property type="protein sequence ID" value="SPK76374.1"/>
    <property type="molecule type" value="Genomic_DNA"/>
</dbReference>
<accession>A0A375IP16</accession>
<gene>
    <name evidence="1" type="ORF">CT19425_MP80003</name>
</gene>
<dbReference type="AlphaFoldDB" id="A0A375IP16"/>
<sequence>MDLVSAPLLPYPRARVQVARSAHGMACVAIRRLAQASPACRRHAGKRRA</sequence>
<dbReference type="Proteomes" id="UP000255505">
    <property type="component" value="Plasmid II"/>
</dbReference>
<proteinExistence type="predicted"/>
<protein>
    <submittedName>
        <fullName evidence="1">Uncharacterized protein</fullName>
    </submittedName>
</protein>
<name>A0A375IP16_9BURK</name>
<keyword evidence="1" id="KW-0614">Plasmid</keyword>
<evidence type="ECO:0000313" key="1">
    <source>
        <dbReference type="EMBL" id="SPK76374.1"/>
    </source>
</evidence>
<evidence type="ECO:0000313" key="2">
    <source>
        <dbReference type="Proteomes" id="UP000255505"/>
    </source>
</evidence>
<organism evidence="1 2">
    <name type="scientific">Cupriavidus taiwanensis</name>
    <dbReference type="NCBI Taxonomy" id="164546"/>
    <lineage>
        <taxon>Bacteria</taxon>
        <taxon>Pseudomonadati</taxon>
        <taxon>Pseudomonadota</taxon>
        <taxon>Betaproteobacteria</taxon>
        <taxon>Burkholderiales</taxon>
        <taxon>Burkholderiaceae</taxon>
        <taxon>Cupriavidus</taxon>
    </lineage>
</organism>
<reference evidence="1 2" key="1">
    <citation type="submission" date="2018-01" db="EMBL/GenBank/DDBJ databases">
        <authorList>
            <person name="Gaut B.S."/>
            <person name="Morton B.R."/>
            <person name="Clegg M.T."/>
            <person name="Duvall M.R."/>
        </authorList>
    </citation>
    <scope>NUCLEOTIDE SEQUENCE [LARGE SCALE GENOMIC DNA]</scope>
    <source>
        <strain evidence="1">Cupriavidus taiwanensis LMG 19425</strain>
        <plasmid evidence="2">Plasmid ii</plasmid>
    </source>
</reference>
<geneLocation type="plasmid" evidence="1">
    <name>II</name>
</geneLocation>